<organism evidence="1 2">
    <name type="scientific">Bythopirellula polymerisocia</name>
    <dbReference type="NCBI Taxonomy" id="2528003"/>
    <lineage>
        <taxon>Bacteria</taxon>
        <taxon>Pseudomonadati</taxon>
        <taxon>Planctomycetota</taxon>
        <taxon>Planctomycetia</taxon>
        <taxon>Pirellulales</taxon>
        <taxon>Lacipirellulaceae</taxon>
        <taxon>Bythopirellula</taxon>
    </lineage>
</organism>
<gene>
    <name evidence="1" type="ORF">Pla144_47200</name>
</gene>
<name>A0A5C6C9P1_9BACT</name>
<accession>A0A5C6C9P1</accession>
<sequence>MLFRPTESRSLVLYFQAVLRISIHGSAIIRTRYDFSKILSDAVSKLYVGALLFFDKSSRYMLTTLLYKSRGSSPLFWIRSISE</sequence>
<dbReference type="AlphaFoldDB" id="A0A5C6C9P1"/>
<evidence type="ECO:0000313" key="2">
    <source>
        <dbReference type="Proteomes" id="UP000318437"/>
    </source>
</evidence>
<comment type="caution">
    <text evidence="1">The sequence shown here is derived from an EMBL/GenBank/DDBJ whole genome shotgun (WGS) entry which is preliminary data.</text>
</comment>
<evidence type="ECO:0000313" key="1">
    <source>
        <dbReference type="EMBL" id="TWU21310.1"/>
    </source>
</evidence>
<reference evidence="1 2" key="1">
    <citation type="submission" date="2019-02" db="EMBL/GenBank/DDBJ databases">
        <title>Deep-cultivation of Planctomycetes and their phenomic and genomic characterization uncovers novel biology.</title>
        <authorList>
            <person name="Wiegand S."/>
            <person name="Jogler M."/>
            <person name="Boedeker C."/>
            <person name="Pinto D."/>
            <person name="Vollmers J."/>
            <person name="Rivas-Marin E."/>
            <person name="Kohn T."/>
            <person name="Peeters S.H."/>
            <person name="Heuer A."/>
            <person name="Rast P."/>
            <person name="Oberbeckmann S."/>
            <person name="Bunk B."/>
            <person name="Jeske O."/>
            <person name="Meyerdierks A."/>
            <person name="Storesund J.E."/>
            <person name="Kallscheuer N."/>
            <person name="Luecker S."/>
            <person name="Lage O.M."/>
            <person name="Pohl T."/>
            <person name="Merkel B.J."/>
            <person name="Hornburger P."/>
            <person name="Mueller R.-W."/>
            <person name="Bruemmer F."/>
            <person name="Labrenz M."/>
            <person name="Spormann A.M."/>
            <person name="Op Den Camp H."/>
            <person name="Overmann J."/>
            <person name="Amann R."/>
            <person name="Jetten M.S.M."/>
            <person name="Mascher T."/>
            <person name="Medema M.H."/>
            <person name="Devos D.P."/>
            <person name="Kaster A.-K."/>
            <person name="Ovreas L."/>
            <person name="Rohde M."/>
            <person name="Galperin M.Y."/>
            <person name="Jogler C."/>
        </authorList>
    </citation>
    <scope>NUCLEOTIDE SEQUENCE [LARGE SCALE GENOMIC DNA]</scope>
    <source>
        <strain evidence="1 2">Pla144</strain>
    </source>
</reference>
<dbReference type="Proteomes" id="UP000318437">
    <property type="component" value="Unassembled WGS sequence"/>
</dbReference>
<keyword evidence="2" id="KW-1185">Reference proteome</keyword>
<proteinExistence type="predicted"/>
<protein>
    <submittedName>
        <fullName evidence="1">Uncharacterized protein</fullName>
    </submittedName>
</protein>
<dbReference type="EMBL" id="SJPS01000011">
    <property type="protein sequence ID" value="TWU21310.1"/>
    <property type="molecule type" value="Genomic_DNA"/>
</dbReference>